<proteinExistence type="predicted"/>
<evidence type="ECO:0000313" key="2">
    <source>
        <dbReference type="EMBL" id="OHT16783.1"/>
    </source>
</evidence>
<protein>
    <submittedName>
        <fullName evidence="2">Uncharacterized protein</fullName>
    </submittedName>
</protein>
<dbReference type="Proteomes" id="UP000179807">
    <property type="component" value="Unassembled WGS sequence"/>
</dbReference>
<dbReference type="GeneID" id="94848551"/>
<sequence>MSSPKSPSSPRRHHHVDEKKQVKLDEETENYIERVGGLNHFQAQFHAEVAQAAINSELALLQDLKPQIKDLKRQAWKKAFCLSLAFIKRYKMRLTVDALKVEYDQIPKKTGFTHGHEVDSYFNVLLQISQNLENASFEELAEQYANELNNSLNQENNEENSQLDAKSDKSSKSGSSVGKRMRKPRMNP</sequence>
<dbReference type="EMBL" id="MLAK01000070">
    <property type="protein sequence ID" value="OHT16783.1"/>
    <property type="molecule type" value="Genomic_DNA"/>
</dbReference>
<feature type="region of interest" description="Disordered" evidence="1">
    <location>
        <begin position="1"/>
        <end position="21"/>
    </location>
</feature>
<dbReference type="VEuPathDB" id="TrichDB:TRFO_41554"/>
<name>A0A1J4KZV5_9EUKA</name>
<gene>
    <name evidence="2" type="ORF">TRFO_41554</name>
</gene>
<reference evidence="2" key="1">
    <citation type="submission" date="2016-10" db="EMBL/GenBank/DDBJ databases">
        <authorList>
            <person name="Benchimol M."/>
            <person name="Almeida L.G."/>
            <person name="Vasconcelos A.T."/>
            <person name="Perreira-Neves A."/>
            <person name="Rosa I.A."/>
            <person name="Tasca T."/>
            <person name="Bogo M.R."/>
            <person name="de Souza W."/>
        </authorList>
    </citation>
    <scope>NUCLEOTIDE SEQUENCE [LARGE SCALE GENOMIC DNA]</scope>
    <source>
        <strain evidence="2">K</strain>
    </source>
</reference>
<evidence type="ECO:0000256" key="1">
    <source>
        <dbReference type="SAM" id="MobiDB-lite"/>
    </source>
</evidence>
<feature type="compositionally biased region" description="Basic residues" evidence="1">
    <location>
        <begin position="179"/>
        <end position="188"/>
    </location>
</feature>
<accession>A0A1J4KZV5</accession>
<comment type="caution">
    <text evidence="2">The sequence shown here is derived from an EMBL/GenBank/DDBJ whole genome shotgun (WGS) entry which is preliminary data.</text>
</comment>
<keyword evidence="3" id="KW-1185">Reference proteome</keyword>
<feature type="compositionally biased region" description="Low complexity" evidence="1">
    <location>
        <begin position="150"/>
        <end position="163"/>
    </location>
</feature>
<dbReference type="AlphaFoldDB" id="A0A1J4KZV5"/>
<dbReference type="RefSeq" id="XP_068369919.1">
    <property type="nucleotide sequence ID" value="XM_068513847.1"/>
</dbReference>
<evidence type="ECO:0000313" key="3">
    <source>
        <dbReference type="Proteomes" id="UP000179807"/>
    </source>
</evidence>
<organism evidence="2 3">
    <name type="scientific">Tritrichomonas foetus</name>
    <dbReference type="NCBI Taxonomy" id="1144522"/>
    <lineage>
        <taxon>Eukaryota</taxon>
        <taxon>Metamonada</taxon>
        <taxon>Parabasalia</taxon>
        <taxon>Tritrichomonadida</taxon>
        <taxon>Tritrichomonadidae</taxon>
        <taxon>Tritrichomonas</taxon>
    </lineage>
</organism>
<feature type="region of interest" description="Disordered" evidence="1">
    <location>
        <begin position="150"/>
        <end position="188"/>
    </location>
</feature>